<name>A0A183LJW3_9TREM</name>
<sequence length="103" mass="11709">MRQLYDITKKLAGKCVKGERKVRDKEGKTNNETQEQRKRWVEHFDAFSGRPAPLNPLDIEAAHTDLRMTVALPIIEELRVSIRQIKSGKAVALEKQAGVRISV</sequence>
<keyword evidence="2" id="KW-1185">Reference proteome</keyword>
<dbReference type="Proteomes" id="UP000277204">
    <property type="component" value="Unassembled WGS sequence"/>
</dbReference>
<reference evidence="1 2" key="1">
    <citation type="submission" date="2018-11" db="EMBL/GenBank/DDBJ databases">
        <authorList>
            <consortium name="Pathogen Informatics"/>
        </authorList>
    </citation>
    <scope>NUCLEOTIDE SEQUENCE [LARGE SCALE GENOMIC DNA]</scope>
    <source>
        <strain evidence="1 2">Zambia</strain>
    </source>
</reference>
<protein>
    <submittedName>
        <fullName evidence="1">Uncharacterized protein</fullName>
    </submittedName>
</protein>
<gene>
    <name evidence="1" type="ORF">SMRZ_LOCUS4090</name>
</gene>
<evidence type="ECO:0000313" key="2">
    <source>
        <dbReference type="Proteomes" id="UP000277204"/>
    </source>
</evidence>
<dbReference type="AlphaFoldDB" id="A0A183LJW3"/>
<organism evidence="1 2">
    <name type="scientific">Schistosoma margrebowiei</name>
    <dbReference type="NCBI Taxonomy" id="48269"/>
    <lineage>
        <taxon>Eukaryota</taxon>
        <taxon>Metazoa</taxon>
        <taxon>Spiralia</taxon>
        <taxon>Lophotrochozoa</taxon>
        <taxon>Platyhelminthes</taxon>
        <taxon>Trematoda</taxon>
        <taxon>Digenea</taxon>
        <taxon>Strigeidida</taxon>
        <taxon>Schistosomatoidea</taxon>
        <taxon>Schistosomatidae</taxon>
        <taxon>Schistosoma</taxon>
    </lineage>
</organism>
<accession>A0A183LJW3</accession>
<evidence type="ECO:0000313" key="1">
    <source>
        <dbReference type="EMBL" id="VDO60003.1"/>
    </source>
</evidence>
<proteinExistence type="predicted"/>
<dbReference type="EMBL" id="UZAI01001257">
    <property type="protein sequence ID" value="VDO60003.1"/>
    <property type="molecule type" value="Genomic_DNA"/>
</dbReference>